<feature type="region of interest" description="Disordered" evidence="1">
    <location>
        <begin position="308"/>
        <end position="379"/>
    </location>
</feature>
<dbReference type="PANTHER" id="PTHR33026:SF7">
    <property type="entry name" value="OS03G0100275 PROTEIN"/>
    <property type="match status" value="1"/>
</dbReference>
<keyword evidence="3" id="KW-1185">Reference proteome</keyword>
<protein>
    <submittedName>
        <fullName evidence="2">Uncharacterized protein</fullName>
    </submittedName>
</protein>
<dbReference type="AlphaFoldDB" id="A0AAD8WB66"/>
<dbReference type="PANTHER" id="PTHR33026">
    <property type="entry name" value="OS06G0360600 PROTEIN"/>
    <property type="match status" value="1"/>
</dbReference>
<feature type="region of interest" description="Disordered" evidence="1">
    <location>
        <begin position="398"/>
        <end position="418"/>
    </location>
</feature>
<proteinExistence type="predicted"/>
<feature type="region of interest" description="Disordered" evidence="1">
    <location>
        <begin position="1"/>
        <end position="70"/>
    </location>
</feature>
<gene>
    <name evidence="2" type="ORF">QYE76_065402</name>
</gene>
<name>A0AAD8WB66_LOLMU</name>
<dbReference type="EMBL" id="JAUUTY010000004">
    <property type="protein sequence ID" value="KAK1647597.1"/>
    <property type="molecule type" value="Genomic_DNA"/>
</dbReference>
<reference evidence="2" key="1">
    <citation type="submission" date="2023-07" db="EMBL/GenBank/DDBJ databases">
        <title>A chromosome-level genome assembly of Lolium multiflorum.</title>
        <authorList>
            <person name="Chen Y."/>
            <person name="Copetti D."/>
            <person name="Kolliker R."/>
            <person name="Studer B."/>
        </authorList>
    </citation>
    <scope>NUCLEOTIDE SEQUENCE</scope>
    <source>
        <strain evidence="2">02402/16</strain>
        <tissue evidence="2">Leaf</tissue>
    </source>
</reference>
<feature type="compositionally biased region" description="Low complexity" evidence="1">
    <location>
        <begin position="10"/>
        <end position="37"/>
    </location>
</feature>
<evidence type="ECO:0000313" key="3">
    <source>
        <dbReference type="Proteomes" id="UP001231189"/>
    </source>
</evidence>
<comment type="caution">
    <text evidence="2">The sequence shown here is derived from an EMBL/GenBank/DDBJ whole genome shotgun (WGS) entry which is preliminary data.</text>
</comment>
<evidence type="ECO:0000256" key="1">
    <source>
        <dbReference type="SAM" id="MobiDB-lite"/>
    </source>
</evidence>
<organism evidence="2 3">
    <name type="scientific">Lolium multiflorum</name>
    <name type="common">Italian ryegrass</name>
    <name type="synonym">Lolium perenne subsp. multiflorum</name>
    <dbReference type="NCBI Taxonomy" id="4521"/>
    <lineage>
        <taxon>Eukaryota</taxon>
        <taxon>Viridiplantae</taxon>
        <taxon>Streptophyta</taxon>
        <taxon>Embryophyta</taxon>
        <taxon>Tracheophyta</taxon>
        <taxon>Spermatophyta</taxon>
        <taxon>Magnoliopsida</taxon>
        <taxon>Liliopsida</taxon>
        <taxon>Poales</taxon>
        <taxon>Poaceae</taxon>
        <taxon>BOP clade</taxon>
        <taxon>Pooideae</taxon>
        <taxon>Poodae</taxon>
        <taxon>Poeae</taxon>
        <taxon>Poeae Chloroplast Group 2 (Poeae type)</taxon>
        <taxon>Loliodinae</taxon>
        <taxon>Loliinae</taxon>
        <taxon>Lolium</taxon>
    </lineage>
</organism>
<dbReference type="Proteomes" id="UP001231189">
    <property type="component" value="Unassembled WGS sequence"/>
</dbReference>
<evidence type="ECO:0000313" key="2">
    <source>
        <dbReference type="EMBL" id="KAK1647597.1"/>
    </source>
</evidence>
<sequence length="418" mass="45700">MVKKRNLTLAASAASSGAAAKASSSAPKKSASDASAPAPAPTAPEVSMAGPVPGDWPASTATKRDEKKARSLGIISAGDGNVILPGEASRLNPPAGFTVMFMSFLYRGLSLPAHEFLRRLLHGLTLVYGKRSCFVKRDNCSSGSFVTGGVGFVVRKEVNYFNFPIREFVQGWRLKWFNIKDSSATNMQLPRFADVLEAVPKRSWKNILSPKGKPSVDGLFDRVLRIKESDGQTMMGTAIAVIFLKRRIQPVMSRAHPMWLYSGPMDDTRVNVAEVSEKELLDEVRRLTHFSQEDSIPLLSLQPPFDIDHPPTEVLPAPEHFQDMSGDNLEERSSSIPAKFRTEVNADPEDEDNDPINPEAFSIDPRSFADDMSDTAESYHDDDAHCAAFVDAAAEKANALPPKRSSGGFADEDDLFDL</sequence>
<accession>A0AAD8WB66</accession>